<evidence type="ECO:0000256" key="3">
    <source>
        <dbReference type="ARBA" id="ARBA00023163"/>
    </source>
</evidence>
<evidence type="ECO:0000259" key="5">
    <source>
        <dbReference type="PROSITE" id="PS50977"/>
    </source>
</evidence>
<keyword evidence="3" id="KW-0804">Transcription</keyword>
<organism evidence="6 7">
    <name type="scientific">Acinetobacter bereziniae</name>
    <name type="common">Acinetobacter genomosp. 10</name>
    <dbReference type="NCBI Taxonomy" id="106648"/>
    <lineage>
        <taxon>Bacteria</taxon>
        <taxon>Pseudomonadati</taxon>
        <taxon>Pseudomonadota</taxon>
        <taxon>Gammaproteobacteria</taxon>
        <taxon>Moraxellales</taxon>
        <taxon>Moraxellaceae</taxon>
        <taxon>Acinetobacter</taxon>
    </lineage>
</organism>
<dbReference type="Gene3D" id="1.10.357.10">
    <property type="entry name" value="Tetracycline Repressor, domain 2"/>
    <property type="match status" value="1"/>
</dbReference>
<dbReference type="AlphaFoldDB" id="A0A833UCA3"/>
<proteinExistence type="predicted"/>
<gene>
    <name evidence="6" type="ORF">GAK29_02464</name>
</gene>
<dbReference type="EMBL" id="WNDP01000057">
    <property type="protein sequence ID" value="KAF1024616.1"/>
    <property type="molecule type" value="Genomic_DNA"/>
</dbReference>
<dbReference type="SUPFAM" id="SSF46689">
    <property type="entry name" value="Homeodomain-like"/>
    <property type="match status" value="1"/>
</dbReference>
<dbReference type="PANTHER" id="PTHR30055:SF234">
    <property type="entry name" value="HTH-TYPE TRANSCRIPTIONAL REGULATOR BETI"/>
    <property type="match status" value="1"/>
</dbReference>
<dbReference type="PANTHER" id="PTHR30055">
    <property type="entry name" value="HTH-TYPE TRANSCRIPTIONAL REGULATOR RUTR"/>
    <property type="match status" value="1"/>
</dbReference>
<feature type="DNA-binding region" description="H-T-H motif" evidence="4">
    <location>
        <begin position="28"/>
        <end position="47"/>
    </location>
</feature>
<comment type="caution">
    <text evidence="6">The sequence shown here is derived from an EMBL/GenBank/DDBJ whole genome shotgun (WGS) entry which is preliminary data.</text>
</comment>
<protein>
    <recommendedName>
        <fullName evidence="5">HTH tetR-type domain-containing protein</fullName>
    </recommendedName>
</protein>
<evidence type="ECO:0000313" key="6">
    <source>
        <dbReference type="EMBL" id="KAF1024616.1"/>
    </source>
</evidence>
<name>A0A833UCA3_ACIBZ</name>
<accession>A0A833UCA3</accession>
<evidence type="ECO:0000313" key="7">
    <source>
        <dbReference type="Proteomes" id="UP000490535"/>
    </source>
</evidence>
<dbReference type="GO" id="GO:0003700">
    <property type="term" value="F:DNA-binding transcription factor activity"/>
    <property type="evidence" value="ECO:0007669"/>
    <property type="project" value="TreeGrafter"/>
</dbReference>
<dbReference type="InterPro" id="IPR050109">
    <property type="entry name" value="HTH-type_TetR-like_transc_reg"/>
</dbReference>
<dbReference type="GO" id="GO:0000976">
    <property type="term" value="F:transcription cis-regulatory region binding"/>
    <property type="evidence" value="ECO:0007669"/>
    <property type="project" value="TreeGrafter"/>
</dbReference>
<evidence type="ECO:0000256" key="1">
    <source>
        <dbReference type="ARBA" id="ARBA00023015"/>
    </source>
</evidence>
<dbReference type="InterPro" id="IPR036271">
    <property type="entry name" value="Tet_transcr_reg_TetR-rel_C_sf"/>
</dbReference>
<sequence length="201" mass="22390">MNDKKMETYLRLLAAAEQELIANNGYLEISAIAQRANSSAGLIYYHFGSKTGLIAAVVDQFYEPLRKIALGDSIPVKLEWQEREKARTKAIIDYFYHHPLAPLIAGRLAREPEVLDIERAHVAALLEQGARNIEQGQKLGHICSTLDPQITIAMLMGGLRLAIDQAILAQEKPSNAELLEQLWQLISNTLKLQPIPITQIA</sequence>
<dbReference type="InterPro" id="IPR009057">
    <property type="entry name" value="Homeodomain-like_sf"/>
</dbReference>
<evidence type="ECO:0000256" key="2">
    <source>
        <dbReference type="ARBA" id="ARBA00023125"/>
    </source>
</evidence>
<evidence type="ECO:0000256" key="4">
    <source>
        <dbReference type="PROSITE-ProRule" id="PRU00335"/>
    </source>
</evidence>
<dbReference type="PROSITE" id="PS50977">
    <property type="entry name" value="HTH_TETR_2"/>
    <property type="match status" value="1"/>
</dbReference>
<dbReference type="InterPro" id="IPR001647">
    <property type="entry name" value="HTH_TetR"/>
</dbReference>
<dbReference type="Proteomes" id="UP000490535">
    <property type="component" value="Unassembled WGS sequence"/>
</dbReference>
<keyword evidence="2 4" id="KW-0238">DNA-binding</keyword>
<feature type="domain" description="HTH tetR-type" evidence="5">
    <location>
        <begin position="7"/>
        <end position="65"/>
    </location>
</feature>
<keyword evidence="1" id="KW-0805">Transcription regulation</keyword>
<reference evidence="7" key="1">
    <citation type="journal article" date="2020" name="MBio">
        <title>Horizontal gene transfer to a defensive symbiont with a reduced genome amongst a multipartite beetle microbiome.</title>
        <authorList>
            <person name="Waterworth S.C."/>
            <person name="Florez L.V."/>
            <person name="Rees E.R."/>
            <person name="Hertweck C."/>
            <person name="Kaltenpoth M."/>
            <person name="Kwan J.C."/>
        </authorList>
    </citation>
    <scope>NUCLEOTIDE SEQUENCE [LARGE SCALE GENOMIC DNA]</scope>
</reference>
<dbReference type="Pfam" id="PF00440">
    <property type="entry name" value="TetR_N"/>
    <property type="match status" value="1"/>
</dbReference>
<dbReference type="SUPFAM" id="SSF48498">
    <property type="entry name" value="Tetracyclin repressor-like, C-terminal domain"/>
    <property type="match status" value="1"/>
</dbReference>